<dbReference type="Proteomes" id="UP001597176">
    <property type="component" value="Unassembled WGS sequence"/>
</dbReference>
<keyword evidence="3" id="KW-1185">Reference proteome</keyword>
<dbReference type="SMART" id="SM00100">
    <property type="entry name" value="cNMP"/>
    <property type="match status" value="1"/>
</dbReference>
<name>A0ABW3WV04_9HYPH</name>
<protein>
    <submittedName>
        <fullName evidence="2">Cyclic nucleotide-binding domain-containing protein</fullName>
    </submittedName>
</protein>
<dbReference type="InterPro" id="IPR014710">
    <property type="entry name" value="RmlC-like_jellyroll"/>
</dbReference>
<dbReference type="RefSeq" id="WP_238203365.1">
    <property type="nucleotide sequence ID" value="NZ_JBHTND010000002.1"/>
</dbReference>
<dbReference type="EMBL" id="JBHTND010000002">
    <property type="protein sequence ID" value="MFD1300361.1"/>
    <property type="molecule type" value="Genomic_DNA"/>
</dbReference>
<dbReference type="PROSITE" id="PS50042">
    <property type="entry name" value="CNMP_BINDING_3"/>
    <property type="match status" value="1"/>
</dbReference>
<accession>A0ABW3WV04</accession>
<dbReference type="InterPro" id="IPR000595">
    <property type="entry name" value="cNMP-bd_dom"/>
</dbReference>
<evidence type="ECO:0000313" key="2">
    <source>
        <dbReference type="EMBL" id="MFD1300361.1"/>
    </source>
</evidence>
<dbReference type="Gene3D" id="2.60.120.10">
    <property type="entry name" value="Jelly Rolls"/>
    <property type="match status" value="1"/>
</dbReference>
<organism evidence="2 3">
    <name type="scientific">Methylobacterium marchantiae</name>
    <dbReference type="NCBI Taxonomy" id="600331"/>
    <lineage>
        <taxon>Bacteria</taxon>
        <taxon>Pseudomonadati</taxon>
        <taxon>Pseudomonadota</taxon>
        <taxon>Alphaproteobacteria</taxon>
        <taxon>Hyphomicrobiales</taxon>
        <taxon>Methylobacteriaceae</taxon>
        <taxon>Methylobacterium</taxon>
    </lineage>
</organism>
<dbReference type="InterPro" id="IPR018490">
    <property type="entry name" value="cNMP-bd_dom_sf"/>
</dbReference>
<dbReference type="CDD" id="cd00038">
    <property type="entry name" value="CAP_ED"/>
    <property type="match status" value="1"/>
</dbReference>
<comment type="caution">
    <text evidence="2">The sequence shown here is derived from an EMBL/GenBank/DDBJ whole genome shotgun (WGS) entry which is preliminary data.</text>
</comment>
<sequence>MGLDDDIAILAAAPLFGFMERDALRLLSFAAERRNLMPGDVLFARDERTDGGFVVMSGTIEVASRVTGGEPIAVGRSALIGRMALFLRGERPSDARAVTSAEVVRITPTLMRRVLEEFPDAADAIHAALADDLTELTRGLDGVRARIDAS</sequence>
<feature type="domain" description="Cyclic nucleotide-binding" evidence="1">
    <location>
        <begin position="15"/>
        <end position="115"/>
    </location>
</feature>
<dbReference type="SUPFAM" id="SSF51206">
    <property type="entry name" value="cAMP-binding domain-like"/>
    <property type="match status" value="1"/>
</dbReference>
<dbReference type="Pfam" id="PF00027">
    <property type="entry name" value="cNMP_binding"/>
    <property type="match status" value="1"/>
</dbReference>
<reference evidence="3" key="1">
    <citation type="journal article" date="2019" name="Int. J. Syst. Evol. Microbiol.">
        <title>The Global Catalogue of Microorganisms (GCM) 10K type strain sequencing project: providing services to taxonomists for standard genome sequencing and annotation.</title>
        <authorList>
            <consortium name="The Broad Institute Genomics Platform"/>
            <consortium name="The Broad Institute Genome Sequencing Center for Infectious Disease"/>
            <person name="Wu L."/>
            <person name="Ma J."/>
        </authorList>
    </citation>
    <scope>NUCLEOTIDE SEQUENCE [LARGE SCALE GENOMIC DNA]</scope>
    <source>
        <strain evidence="3">CCUG 56108</strain>
    </source>
</reference>
<evidence type="ECO:0000259" key="1">
    <source>
        <dbReference type="PROSITE" id="PS50042"/>
    </source>
</evidence>
<proteinExistence type="predicted"/>
<gene>
    <name evidence="2" type="ORF">ACFQ4G_02025</name>
</gene>
<evidence type="ECO:0000313" key="3">
    <source>
        <dbReference type="Proteomes" id="UP001597176"/>
    </source>
</evidence>